<sequence>MVLEPRIKCRCSSRQKEVYRAQVYHTFEYSGPNYKMIKFVLLLLLGLTYTPAEGAWTVDPPYYGQYYAGMGGVRGLWVDPSGDLLAEARGHVHVVYEEDNGDGTIAVRQVEIITAAGLNLNHGVTFHDGHIYASSAVRVFRWPYTPGSRTVVPDLSEIVVNNIPSGGHDTRSMIFDPQGRLIVTVGSGGNVDQNSNRARIRRCTLAGQLPIQFEDCEVYIDGLRNEVGLAYDLNGVLHGVGNGADQLNRPDIGGDIHNGNPAEEFNRFDRPTGQHYGYPYCFSTHNLAGYPKGEQFAWPSFLNDGIHDDAWCRNVNNNQPPLIAMPAHTAPLGLDFYKGQNCDGGNGAFPCSVTGDAFVALHGSWNSDIPVGYKVAWYPFSNGEPTGEEKDMVYDPDTSFRAVNAVFNNNGHLLVSADGNGFIIKVTYGMPAKPIRND</sequence>
<dbReference type="PANTHER" id="PTHR19328:SF53">
    <property type="entry name" value="MEMBRANE PROTEIN"/>
    <property type="match status" value="1"/>
</dbReference>
<dbReference type="Gene3D" id="2.120.10.30">
    <property type="entry name" value="TolB, C-terminal domain"/>
    <property type="match status" value="1"/>
</dbReference>
<dbReference type="Proteomes" id="UP000198287">
    <property type="component" value="Unassembled WGS sequence"/>
</dbReference>
<feature type="domain" description="Pyrroloquinoline quinone-dependent pyranose dehydrogenase beta-propeller" evidence="1">
    <location>
        <begin position="68"/>
        <end position="426"/>
    </location>
</feature>
<accession>A0A226F2J7</accession>
<dbReference type="AlphaFoldDB" id="A0A226F2J7"/>
<organism evidence="2 3">
    <name type="scientific">Folsomia candida</name>
    <name type="common">Springtail</name>
    <dbReference type="NCBI Taxonomy" id="158441"/>
    <lineage>
        <taxon>Eukaryota</taxon>
        <taxon>Metazoa</taxon>
        <taxon>Ecdysozoa</taxon>
        <taxon>Arthropoda</taxon>
        <taxon>Hexapoda</taxon>
        <taxon>Collembola</taxon>
        <taxon>Entomobryomorpha</taxon>
        <taxon>Isotomoidea</taxon>
        <taxon>Isotomidae</taxon>
        <taxon>Proisotominae</taxon>
        <taxon>Folsomia</taxon>
    </lineage>
</organism>
<evidence type="ECO:0000313" key="2">
    <source>
        <dbReference type="EMBL" id="OXA63166.1"/>
    </source>
</evidence>
<dbReference type="InterPro" id="IPR011041">
    <property type="entry name" value="Quinoprot_gluc/sorb_DH_b-prop"/>
</dbReference>
<dbReference type="Pfam" id="PF22807">
    <property type="entry name" value="TrAA12"/>
    <property type="match status" value="1"/>
</dbReference>
<reference evidence="2 3" key="1">
    <citation type="submission" date="2015-12" db="EMBL/GenBank/DDBJ databases">
        <title>The genome of Folsomia candida.</title>
        <authorList>
            <person name="Faddeeva A."/>
            <person name="Derks M.F."/>
            <person name="Anvar Y."/>
            <person name="Smit S."/>
            <person name="Van Straalen N."/>
            <person name="Roelofs D."/>
        </authorList>
    </citation>
    <scope>NUCLEOTIDE SEQUENCE [LARGE SCALE GENOMIC DNA]</scope>
    <source>
        <strain evidence="2 3">VU population</strain>
        <tissue evidence="2">Whole body</tissue>
    </source>
</reference>
<keyword evidence="3" id="KW-1185">Reference proteome</keyword>
<comment type="caution">
    <text evidence="2">The sequence shown here is derived from an EMBL/GenBank/DDBJ whole genome shotgun (WGS) entry which is preliminary data.</text>
</comment>
<dbReference type="EMBL" id="LNIX01000001">
    <property type="protein sequence ID" value="OXA63166.1"/>
    <property type="molecule type" value="Genomic_DNA"/>
</dbReference>
<evidence type="ECO:0000259" key="1">
    <source>
        <dbReference type="Pfam" id="PF22807"/>
    </source>
</evidence>
<dbReference type="InterPro" id="IPR054539">
    <property type="entry name" value="Beta-prop_PDH"/>
</dbReference>
<dbReference type="OrthoDB" id="507128at2759"/>
<name>A0A226F2J7_FOLCA</name>
<dbReference type="SUPFAM" id="SSF50952">
    <property type="entry name" value="Soluble quinoprotein glucose dehydrogenase"/>
    <property type="match status" value="1"/>
</dbReference>
<proteinExistence type="predicted"/>
<protein>
    <submittedName>
        <fullName evidence="2">L-sorbosone dehydrogenase</fullName>
    </submittedName>
</protein>
<gene>
    <name evidence="2" type="ORF">Fcan01_01342</name>
</gene>
<dbReference type="PANTHER" id="PTHR19328">
    <property type="entry name" value="HEDGEHOG-INTERACTING PROTEIN"/>
    <property type="match status" value="1"/>
</dbReference>
<evidence type="ECO:0000313" key="3">
    <source>
        <dbReference type="Proteomes" id="UP000198287"/>
    </source>
</evidence>
<dbReference type="InterPro" id="IPR011042">
    <property type="entry name" value="6-blade_b-propeller_TolB-like"/>
</dbReference>